<evidence type="ECO:0000313" key="1">
    <source>
        <dbReference type="EMBL" id="HEW53483.1"/>
    </source>
</evidence>
<dbReference type="EMBL" id="DSGT01000013">
    <property type="protein sequence ID" value="HEW53483.1"/>
    <property type="molecule type" value="Genomic_DNA"/>
</dbReference>
<accession>A0A7C2Z220</accession>
<reference evidence="1" key="1">
    <citation type="journal article" date="2020" name="mSystems">
        <title>Genome- and Community-Level Interaction Insights into Carbon Utilization and Element Cycling Functions of Hydrothermarchaeota in Hydrothermal Sediment.</title>
        <authorList>
            <person name="Zhou Z."/>
            <person name="Liu Y."/>
            <person name="Xu W."/>
            <person name="Pan J."/>
            <person name="Luo Z.H."/>
            <person name="Li M."/>
        </authorList>
    </citation>
    <scope>NUCLEOTIDE SEQUENCE [LARGE SCALE GENOMIC DNA]</scope>
    <source>
        <strain evidence="1">SpSt-16</strain>
    </source>
</reference>
<name>A0A7C2Z220_9CREN</name>
<evidence type="ECO:0008006" key="2">
    <source>
        <dbReference type="Google" id="ProtNLM"/>
    </source>
</evidence>
<proteinExistence type="predicted"/>
<comment type="caution">
    <text evidence="1">The sequence shown here is derived from an EMBL/GenBank/DDBJ whole genome shotgun (WGS) entry which is preliminary data.</text>
</comment>
<sequence>MISKKRLIESKILEYLKNKGKATDKELYEVISREFDISLNQLLVILMQLEMEGFITVYEGKDYIVLPKKTLNIP</sequence>
<gene>
    <name evidence="1" type="ORF">ENO77_04945</name>
</gene>
<dbReference type="InterPro" id="IPR036390">
    <property type="entry name" value="WH_DNA-bd_sf"/>
</dbReference>
<organism evidence="1">
    <name type="scientific">Ignisphaera aggregans</name>
    <dbReference type="NCBI Taxonomy" id="334771"/>
    <lineage>
        <taxon>Archaea</taxon>
        <taxon>Thermoproteota</taxon>
        <taxon>Thermoprotei</taxon>
        <taxon>Desulfurococcales</taxon>
        <taxon>Desulfurococcaceae</taxon>
        <taxon>Ignisphaera</taxon>
    </lineage>
</organism>
<dbReference type="AlphaFoldDB" id="A0A7C2Z220"/>
<protein>
    <recommendedName>
        <fullName evidence="2">Winged helix-turn-helix domain-containing protein</fullName>
    </recommendedName>
</protein>
<dbReference type="SUPFAM" id="SSF46785">
    <property type="entry name" value="Winged helix' DNA-binding domain"/>
    <property type="match status" value="1"/>
</dbReference>